<dbReference type="InterPro" id="IPR001810">
    <property type="entry name" value="F-box_dom"/>
</dbReference>
<name>A0AAV9FGN2_ACOCL</name>
<dbReference type="SUPFAM" id="SSF81383">
    <property type="entry name" value="F-box domain"/>
    <property type="match status" value="1"/>
</dbReference>
<accession>A0AAV9FGN2</accession>
<dbReference type="Proteomes" id="UP001180020">
    <property type="component" value="Unassembled WGS sequence"/>
</dbReference>
<keyword evidence="3" id="KW-1185">Reference proteome</keyword>
<dbReference type="PROSITE" id="PS50181">
    <property type="entry name" value="FBOX"/>
    <property type="match status" value="1"/>
</dbReference>
<dbReference type="PANTHER" id="PTHR44259">
    <property type="entry name" value="OS07G0183000 PROTEIN-RELATED"/>
    <property type="match status" value="1"/>
</dbReference>
<dbReference type="Pfam" id="PF00646">
    <property type="entry name" value="F-box"/>
    <property type="match status" value="1"/>
</dbReference>
<evidence type="ECO:0000313" key="3">
    <source>
        <dbReference type="Proteomes" id="UP001180020"/>
    </source>
</evidence>
<comment type="caution">
    <text evidence="2">The sequence shown here is derived from an EMBL/GenBank/DDBJ whole genome shotgun (WGS) entry which is preliminary data.</text>
</comment>
<organism evidence="2 3">
    <name type="scientific">Acorus calamus</name>
    <name type="common">Sweet flag</name>
    <dbReference type="NCBI Taxonomy" id="4465"/>
    <lineage>
        <taxon>Eukaryota</taxon>
        <taxon>Viridiplantae</taxon>
        <taxon>Streptophyta</taxon>
        <taxon>Embryophyta</taxon>
        <taxon>Tracheophyta</taxon>
        <taxon>Spermatophyta</taxon>
        <taxon>Magnoliopsida</taxon>
        <taxon>Liliopsida</taxon>
        <taxon>Acoraceae</taxon>
        <taxon>Acorus</taxon>
    </lineage>
</organism>
<reference evidence="2" key="2">
    <citation type="submission" date="2023-06" db="EMBL/GenBank/DDBJ databases">
        <authorList>
            <person name="Ma L."/>
            <person name="Liu K.-W."/>
            <person name="Li Z."/>
            <person name="Hsiao Y.-Y."/>
            <person name="Qi Y."/>
            <person name="Fu T."/>
            <person name="Tang G."/>
            <person name="Zhang D."/>
            <person name="Sun W.-H."/>
            <person name="Liu D.-K."/>
            <person name="Li Y."/>
            <person name="Chen G.-Z."/>
            <person name="Liu X.-D."/>
            <person name="Liao X.-Y."/>
            <person name="Jiang Y.-T."/>
            <person name="Yu X."/>
            <person name="Hao Y."/>
            <person name="Huang J."/>
            <person name="Zhao X.-W."/>
            <person name="Ke S."/>
            <person name="Chen Y.-Y."/>
            <person name="Wu W.-L."/>
            <person name="Hsu J.-L."/>
            <person name="Lin Y.-F."/>
            <person name="Huang M.-D."/>
            <person name="Li C.-Y."/>
            <person name="Huang L."/>
            <person name="Wang Z.-W."/>
            <person name="Zhao X."/>
            <person name="Zhong W.-Y."/>
            <person name="Peng D.-H."/>
            <person name="Ahmad S."/>
            <person name="Lan S."/>
            <person name="Zhang J.-S."/>
            <person name="Tsai W.-C."/>
            <person name="Van De Peer Y."/>
            <person name="Liu Z.-J."/>
        </authorList>
    </citation>
    <scope>NUCLEOTIDE SEQUENCE</scope>
    <source>
        <strain evidence="2">CP</strain>
        <tissue evidence="2">Leaves</tissue>
    </source>
</reference>
<evidence type="ECO:0000259" key="1">
    <source>
        <dbReference type="PROSITE" id="PS50181"/>
    </source>
</evidence>
<dbReference type="Pfam" id="PF03478">
    <property type="entry name" value="Beta-prop_KIB1-4"/>
    <property type="match status" value="1"/>
</dbReference>
<dbReference type="InterPro" id="IPR036047">
    <property type="entry name" value="F-box-like_dom_sf"/>
</dbReference>
<feature type="domain" description="F-box" evidence="1">
    <location>
        <begin position="1"/>
        <end position="54"/>
    </location>
</feature>
<dbReference type="Gene3D" id="1.20.1280.50">
    <property type="match status" value="1"/>
</dbReference>
<dbReference type="InterPro" id="IPR005174">
    <property type="entry name" value="KIB1-4_b-propeller"/>
</dbReference>
<dbReference type="AlphaFoldDB" id="A0AAV9FGN2"/>
<gene>
    <name evidence="2" type="ORF">QJS10_CPA01g00648</name>
</gene>
<dbReference type="InterPro" id="IPR050942">
    <property type="entry name" value="F-box_BR-signaling"/>
</dbReference>
<protein>
    <submittedName>
        <fullName evidence="2">F-box/kelch-repeat protein</fullName>
    </submittedName>
</protein>
<dbReference type="EMBL" id="JAUJYO010000001">
    <property type="protein sequence ID" value="KAK1325040.1"/>
    <property type="molecule type" value="Genomic_DNA"/>
</dbReference>
<dbReference type="PANTHER" id="PTHR44259:SF114">
    <property type="entry name" value="OS06G0707300 PROTEIN"/>
    <property type="match status" value="1"/>
</dbReference>
<proteinExistence type="predicted"/>
<reference evidence="2" key="1">
    <citation type="journal article" date="2023" name="Nat. Commun.">
        <title>Diploid and tetraploid genomes of Acorus and the evolution of monocots.</title>
        <authorList>
            <person name="Ma L."/>
            <person name="Liu K.W."/>
            <person name="Li Z."/>
            <person name="Hsiao Y.Y."/>
            <person name="Qi Y."/>
            <person name="Fu T."/>
            <person name="Tang G.D."/>
            <person name="Zhang D."/>
            <person name="Sun W.H."/>
            <person name="Liu D.K."/>
            <person name="Li Y."/>
            <person name="Chen G.Z."/>
            <person name="Liu X.D."/>
            <person name="Liao X.Y."/>
            <person name="Jiang Y.T."/>
            <person name="Yu X."/>
            <person name="Hao Y."/>
            <person name="Huang J."/>
            <person name="Zhao X.W."/>
            <person name="Ke S."/>
            <person name="Chen Y.Y."/>
            <person name="Wu W.L."/>
            <person name="Hsu J.L."/>
            <person name="Lin Y.F."/>
            <person name="Huang M.D."/>
            <person name="Li C.Y."/>
            <person name="Huang L."/>
            <person name="Wang Z.W."/>
            <person name="Zhao X."/>
            <person name="Zhong W.Y."/>
            <person name="Peng D.H."/>
            <person name="Ahmad S."/>
            <person name="Lan S."/>
            <person name="Zhang J.S."/>
            <person name="Tsai W.C."/>
            <person name="Van de Peer Y."/>
            <person name="Liu Z.J."/>
        </authorList>
    </citation>
    <scope>NUCLEOTIDE SEQUENCE</scope>
    <source>
        <strain evidence="2">CP</strain>
    </source>
</reference>
<evidence type="ECO:0000313" key="2">
    <source>
        <dbReference type="EMBL" id="KAK1325040.1"/>
    </source>
</evidence>
<sequence>MADWSELPQDLLQLVYELLHPLDHPSFRAVCNHWRSFQKSQFFLPTTNRRFRRIPWLIICSSSNYQNQCFFTISDQKTRHFNLPELQGQHLYGSTNGWLVTTSQQSMITIFNLYHPLSRVWVPLPRSINCATMYKVVMSSDPLINPKECVIMAIANGPPKLYFCRPGDEKWTQVEMLDEKLVALGCFIDITYYKTNFYAVTDSGFLVVCEVFGTQANSTIYYLPLSMDSLQMMYVVECMGELLLVGERKSRFMVYRCNGSLTEWEEVQSLGDKSLFLGFNQSFSISSDELPGCKGNSIYYAADDNWGPIDLPIIEHRMRDSGVYNIGDRSFVPFYRGGYDGGQRHAKLHSIWLMPSPNNDAQCEQHLKCLRECFASNNAQTRWLMLLPWQLVPKNKNVCPCHSLVHHGLCHHSRTMFSINTRCNVLQNS</sequence>